<dbReference type="SUPFAM" id="SSF47413">
    <property type="entry name" value="lambda repressor-like DNA-binding domains"/>
    <property type="match status" value="1"/>
</dbReference>
<dbReference type="EMBL" id="JABZGU010000066">
    <property type="protein sequence ID" value="MBF4802890.1"/>
    <property type="molecule type" value="Genomic_DNA"/>
</dbReference>
<proteinExistence type="predicted"/>
<dbReference type="CDD" id="cd00093">
    <property type="entry name" value="HTH_XRE"/>
    <property type="match status" value="1"/>
</dbReference>
<gene>
    <name evidence="2" type="ORF">HXK24_03595</name>
</gene>
<evidence type="ECO:0000313" key="3">
    <source>
        <dbReference type="Proteomes" id="UP000787322"/>
    </source>
</evidence>
<accession>A0A9D5X3M4</accession>
<dbReference type="InterPro" id="IPR001387">
    <property type="entry name" value="Cro/C1-type_HTH"/>
</dbReference>
<sequence>MERIDGKRLEAIRNYRGMSISDIVRKTGVSYQTIADIETGFTKGPQFVTLSKICHALRCKVNNVIVNEKE</sequence>
<reference evidence="2" key="1">
    <citation type="submission" date="2020-04" db="EMBL/GenBank/DDBJ databases">
        <title>Deep metagenomics examines the oral microbiome during advanced dental caries in children, revealing novel taxa and co-occurrences with host molecules.</title>
        <authorList>
            <person name="Baker J.L."/>
            <person name="Morton J.T."/>
            <person name="Dinis M."/>
            <person name="Alvarez R."/>
            <person name="Tran N.C."/>
            <person name="Knight R."/>
            <person name="Edlund A."/>
        </authorList>
    </citation>
    <scope>NUCLEOTIDE SEQUENCE</scope>
    <source>
        <strain evidence="2">JCVI_3_bin.11</strain>
    </source>
</reference>
<organism evidence="2 3">
    <name type="scientific">Lancefieldella parvula</name>
    <dbReference type="NCBI Taxonomy" id="1382"/>
    <lineage>
        <taxon>Bacteria</taxon>
        <taxon>Bacillati</taxon>
        <taxon>Actinomycetota</taxon>
        <taxon>Coriobacteriia</taxon>
        <taxon>Coriobacteriales</taxon>
        <taxon>Atopobiaceae</taxon>
        <taxon>Lancefieldella</taxon>
    </lineage>
</organism>
<dbReference type="Pfam" id="PF13443">
    <property type="entry name" value="HTH_26"/>
    <property type="match status" value="1"/>
</dbReference>
<dbReference type="Gene3D" id="1.10.260.40">
    <property type="entry name" value="lambda repressor-like DNA-binding domains"/>
    <property type="match status" value="1"/>
</dbReference>
<dbReference type="SMART" id="SM00530">
    <property type="entry name" value="HTH_XRE"/>
    <property type="match status" value="1"/>
</dbReference>
<comment type="caution">
    <text evidence="2">The sequence shown here is derived from an EMBL/GenBank/DDBJ whole genome shotgun (WGS) entry which is preliminary data.</text>
</comment>
<dbReference type="PROSITE" id="PS50943">
    <property type="entry name" value="HTH_CROC1"/>
    <property type="match status" value="1"/>
</dbReference>
<dbReference type="GO" id="GO:0003677">
    <property type="term" value="F:DNA binding"/>
    <property type="evidence" value="ECO:0007669"/>
    <property type="project" value="InterPro"/>
</dbReference>
<protein>
    <submittedName>
        <fullName evidence="2">Helix-turn-helix transcriptional regulator</fullName>
    </submittedName>
</protein>
<feature type="domain" description="HTH cro/C1-type" evidence="1">
    <location>
        <begin position="9"/>
        <end position="64"/>
    </location>
</feature>
<dbReference type="AlphaFoldDB" id="A0A9D5X3M4"/>
<evidence type="ECO:0000259" key="1">
    <source>
        <dbReference type="PROSITE" id="PS50943"/>
    </source>
</evidence>
<evidence type="ECO:0000313" key="2">
    <source>
        <dbReference type="EMBL" id="MBF4802890.1"/>
    </source>
</evidence>
<dbReference type="InterPro" id="IPR010982">
    <property type="entry name" value="Lambda_DNA-bd_dom_sf"/>
</dbReference>
<dbReference type="Proteomes" id="UP000787322">
    <property type="component" value="Unassembled WGS sequence"/>
</dbReference>
<name>A0A9D5X3M4_9ACTN</name>